<dbReference type="Proteomes" id="UP001216150">
    <property type="component" value="Unassembled WGS sequence"/>
</dbReference>
<accession>A0AAD6GUV8</accession>
<proteinExistence type="predicted"/>
<reference evidence="1 2" key="1">
    <citation type="journal article" date="2023" name="IMA Fungus">
        <title>Comparative genomic study of the Penicillium genus elucidates a diverse pangenome and 15 lateral gene transfer events.</title>
        <authorList>
            <person name="Petersen C."/>
            <person name="Sorensen T."/>
            <person name="Nielsen M.R."/>
            <person name="Sondergaard T.E."/>
            <person name="Sorensen J.L."/>
            <person name="Fitzpatrick D.A."/>
            <person name="Frisvad J.C."/>
            <person name="Nielsen K.L."/>
        </authorList>
    </citation>
    <scope>NUCLEOTIDE SEQUENCE [LARGE SCALE GENOMIC DNA]</scope>
    <source>
        <strain evidence="1 2">IBT 29057</strain>
    </source>
</reference>
<comment type="caution">
    <text evidence="1">The sequence shown here is derived from an EMBL/GenBank/DDBJ whole genome shotgun (WGS) entry which is preliminary data.</text>
</comment>
<evidence type="ECO:0000313" key="1">
    <source>
        <dbReference type="EMBL" id="KAJ5590207.1"/>
    </source>
</evidence>
<protein>
    <submittedName>
        <fullName evidence="1">Uncharacterized protein</fullName>
    </submittedName>
</protein>
<name>A0AAD6GUV8_9EURO</name>
<dbReference type="EMBL" id="JAQJAC010000003">
    <property type="protein sequence ID" value="KAJ5590207.1"/>
    <property type="molecule type" value="Genomic_DNA"/>
</dbReference>
<evidence type="ECO:0000313" key="2">
    <source>
        <dbReference type="Proteomes" id="UP001216150"/>
    </source>
</evidence>
<sequence length="155" mass="17993">MLVSTHFGQLYPTRYLRDVWDQKLSHWCGEVAYDLGRIELLQLGDEAQKVCSPHVEQHYMPALSKAAFSFYEYPLRDDIEELALSTEHELSHNSTTNEHKQQKQLLSLMSKFVEFKAKLENQNERYRSVYFAPGEDFDESTMISFTGQFSSGLSV</sequence>
<organism evidence="1 2">
    <name type="scientific">Penicillium hetheringtonii</name>
    <dbReference type="NCBI Taxonomy" id="911720"/>
    <lineage>
        <taxon>Eukaryota</taxon>
        <taxon>Fungi</taxon>
        <taxon>Dikarya</taxon>
        <taxon>Ascomycota</taxon>
        <taxon>Pezizomycotina</taxon>
        <taxon>Eurotiomycetes</taxon>
        <taxon>Eurotiomycetidae</taxon>
        <taxon>Eurotiales</taxon>
        <taxon>Aspergillaceae</taxon>
        <taxon>Penicillium</taxon>
    </lineage>
</organism>
<dbReference type="AlphaFoldDB" id="A0AAD6GUV8"/>
<keyword evidence="2" id="KW-1185">Reference proteome</keyword>
<gene>
    <name evidence="1" type="ORF">N7450_004179</name>
</gene>